<proteinExistence type="predicted"/>
<evidence type="ECO:0000313" key="2">
    <source>
        <dbReference type="Proteomes" id="UP000708208"/>
    </source>
</evidence>
<keyword evidence="2" id="KW-1185">Reference proteome</keyword>
<name>A0A8J2NQV6_9HEXA</name>
<reference evidence="1" key="1">
    <citation type="submission" date="2021-06" db="EMBL/GenBank/DDBJ databases">
        <authorList>
            <person name="Hodson N. C."/>
            <person name="Mongue J. A."/>
            <person name="Jaron S. K."/>
        </authorList>
    </citation>
    <scope>NUCLEOTIDE SEQUENCE</scope>
</reference>
<protein>
    <submittedName>
        <fullName evidence="1">Uncharacterized protein</fullName>
    </submittedName>
</protein>
<gene>
    <name evidence="1" type="ORF">AFUS01_LOCUS7667</name>
</gene>
<evidence type="ECO:0000313" key="1">
    <source>
        <dbReference type="EMBL" id="CAG7718263.1"/>
    </source>
</evidence>
<comment type="caution">
    <text evidence="1">The sequence shown here is derived from an EMBL/GenBank/DDBJ whole genome shotgun (WGS) entry which is preliminary data.</text>
</comment>
<feature type="non-terminal residue" evidence="1">
    <location>
        <position position="1"/>
    </location>
</feature>
<dbReference type="Proteomes" id="UP000708208">
    <property type="component" value="Unassembled WGS sequence"/>
</dbReference>
<organism evidence="1 2">
    <name type="scientific">Allacma fusca</name>
    <dbReference type="NCBI Taxonomy" id="39272"/>
    <lineage>
        <taxon>Eukaryota</taxon>
        <taxon>Metazoa</taxon>
        <taxon>Ecdysozoa</taxon>
        <taxon>Arthropoda</taxon>
        <taxon>Hexapoda</taxon>
        <taxon>Collembola</taxon>
        <taxon>Symphypleona</taxon>
        <taxon>Sminthuridae</taxon>
        <taxon>Allacma</taxon>
    </lineage>
</organism>
<dbReference type="AlphaFoldDB" id="A0A8J2NQV6"/>
<sequence length="51" mass="5968">NALRSLQERKLTPSEMEIAAELKLTLEAPRYVRFHLDQGRIIDALHLYLFS</sequence>
<dbReference type="OrthoDB" id="46189at2759"/>
<dbReference type="EMBL" id="CAJVCH010052077">
    <property type="protein sequence ID" value="CAG7718263.1"/>
    <property type="molecule type" value="Genomic_DNA"/>
</dbReference>
<accession>A0A8J2NQV6</accession>
<feature type="non-terminal residue" evidence="1">
    <location>
        <position position="51"/>
    </location>
</feature>